<dbReference type="InterPro" id="IPR027785">
    <property type="entry name" value="UvrD-like_helicase_C"/>
</dbReference>
<keyword evidence="4" id="KW-1185">Reference proteome</keyword>
<evidence type="ECO:0000313" key="4">
    <source>
        <dbReference type="Proteomes" id="UP000291758"/>
    </source>
</evidence>
<name>A0A4V0YE31_9MICO</name>
<dbReference type="InterPro" id="IPR000212">
    <property type="entry name" value="DNA_helicase_UvrD/REP"/>
</dbReference>
<dbReference type="RefSeq" id="WP_129203265.1">
    <property type="nucleotide sequence ID" value="NZ_CP035495.1"/>
</dbReference>
<dbReference type="GO" id="GO:0043138">
    <property type="term" value="F:3'-5' DNA helicase activity"/>
    <property type="evidence" value="ECO:0007669"/>
    <property type="project" value="TreeGrafter"/>
</dbReference>
<proteinExistence type="predicted"/>
<dbReference type="PANTHER" id="PTHR11070">
    <property type="entry name" value="UVRD / RECB / PCRA DNA HELICASE FAMILY MEMBER"/>
    <property type="match status" value="1"/>
</dbReference>
<dbReference type="InterPro" id="IPR027417">
    <property type="entry name" value="P-loop_NTPase"/>
</dbReference>
<evidence type="ECO:0000259" key="1">
    <source>
        <dbReference type="Pfam" id="PF08378"/>
    </source>
</evidence>
<dbReference type="SUPFAM" id="SSF52540">
    <property type="entry name" value="P-loop containing nucleoside triphosphate hydrolases"/>
    <property type="match status" value="1"/>
</dbReference>
<evidence type="ECO:0000259" key="2">
    <source>
        <dbReference type="Pfam" id="PF13538"/>
    </source>
</evidence>
<dbReference type="Pfam" id="PF08378">
    <property type="entry name" value="NERD"/>
    <property type="match status" value="1"/>
</dbReference>
<dbReference type="GO" id="GO:0000725">
    <property type="term" value="P:recombinational repair"/>
    <property type="evidence" value="ECO:0007669"/>
    <property type="project" value="TreeGrafter"/>
</dbReference>
<reference evidence="3 4" key="1">
    <citation type="submission" date="2019-01" db="EMBL/GenBank/DDBJ databases">
        <title>Genome sequencing of strain 2JSPR-7.</title>
        <authorList>
            <person name="Heo J."/>
            <person name="Kim S.-J."/>
            <person name="Kim J.-S."/>
            <person name="Hong S.-B."/>
            <person name="Kwon S.-W."/>
        </authorList>
    </citation>
    <scope>NUCLEOTIDE SEQUENCE [LARGE SCALE GENOMIC DNA]</scope>
    <source>
        <strain evidence="3 4">2JSPR-7</strain>
    </source>
</reference>
<dbReference type="Pfam" id="PF13245">
    <property type="entry name" value="AAA_19"/>
    <property type="match status" value="1"/>
</dbReference>
<dbReference type="Pfam" id="PF13538">
    <property type="entry name" value="UvrD_C_2"/>
    <property type="match status" value="1"/>
</dbReference>
<dbReference type="GO" id="GO:0003677">
    <property type="term" value="F:DNA binding"/>
    <property type="evidence" value="ECO:0007669"/>
    <property type="project" value="InterPro"/>
</dbReference>
<dbReference type="Proteomes" id="UP000291758">
    <property type="component" value="Chromosome"/>
</dbReference>
<dbReference type="InterPro" id="IPR011528">
    <property type="entry name" value="NERD"/>
</dbReference>
<organism evidence="3 4">
    <name type="scientific">Xylanimonas allomyrinae</name>
    <dbReference type="NCBI Taxonomy" id="2509459"/>
    <lineage>
        <taxon>Bacteria</taxon>
        <taxon>Bacillati</taxon>
        <taxon>Actinomycetota</taxon>
        <taxon>Actinomycetes</taxon>
        <taxon>Micrococcales</taxon>
        <taxon>Promicromonosporaceae</taxon>
        <taxon>Xylanimonas</taxon>
    </lineage>
</organism>
<dbReference type="AlphaFoldDB" id="A0A4V0YE31"/>
<dbReference type="KEGG" id="xyl:ET495_05425"/>
<protein>
    <submittedName>
        <fullName evidence="3">NERD nuclease</fullName>
    </submittedName>
</protein>
<feature type="domain" description="UvrD-like helicase C-terminal" evidence="2">
    <location>
        <begin position="494"/>
        <end position="534"/>
    </location>
</feature>
<accession>A0A4V0YE31</accession>
<dbReference type="PANTHER" id="PTHR11070:SF2">
    <property type="entry name" value="ATP-DEPENDENT DNA HELICASE SRS2"/>
    <property type="match status" value="1"/>
</dbReference>
<dbReference type="Gene3D" id="3.40.50.300">
    <property type="entry name" value="P-loop containing nucleotide triphosphate hydrolases"/>
    <property type="match status" value="2"/>
</dbReference>
<dbReference type="OrthoDB" id="4509614at2"/>
<evidence type="ECO:0000313" key="3">
    <source>
        <dbReference type="EMBL" id="QAY62791.1"/>
    </source>
</evidence>
<dbReference type="EMBL" id="CP035495">
    <property type="protein sequence ID" value="QAY62791.1"/>
    <property type="molecule type" value="Genomic_DNA"/>
</dbReference>
<sequence length="564" mass="62146">MPHLFPSDPLWPDDSGAERLVWEALREQLPDDAALFHGVRIQDDADEREIDLLVAWPGFGIAVIEVKGGLITRDGDGWWQADAQGRHRIDPVGQAQRARHALSTYLVGHGSAAGHAQFVHMVALPFVRVPRSWEAIDLPRAMVIDQTDLDSPGAVAAQVEAAIRRHGKGTLRLDVGSLLDLAERVAARLQPHSASIAAAEAHERIMDALTEDQAHYLDLLSRQQRMRVLGAAGSGKTVLALEQARRRAKAGERVALLCYSRGLGRHLQRVTGGWKPAERPAYVGLFHNLAIEWGAPPPPSDDAPLEVRAAYYETDLPEALGRIAADTPTAQRFDSIVVDEAQDFGEIWWPALVQSLRDREHGGLFVFGDDDQTVFARVGDAPITLEPFTLTENLRSTKQIAQTFGALSTWDVHARGRAGLPVRILDVPYDDAVDVADDMVDTLIDEGWDESKIALITTGRRHVEQRNTIDLVGYDEYWDDYFDGTGVFYGHVLNFKGLERSVVVLAINGFQETERARSMLYTGMSRARSLLVLVGPRDQIESIGGEAIKRRLAAAETWVTGGDG</sequence>
<gene>
    <name evidence="3" type="ORF">ET495_05425</name>
</gene>
<dbReference type="GO" id="GO:0005524">
    <property type="term" value="F:ATP binding"/>
    <property type="evidence" value="ECO:0007669"/>
    <property type="project" value="InterPro"/>
</dbReference>
<feature type="domain" description="NERD" evidence="1">
    <location>
        <begin position="17"/>
        <end position="120"/>
    </location>
</feature>